<dbReference type="AlphaFoldDB" id="A0A0V0HTD6"/>
<sequence>MKNTKTVVNCDKITSKNLTIQTRKGLKPNHKTKLGLHKHKENYSSASASSITTPGNVKSDSTSAATLVYPFSPHSKPQAFFTIKKSPYERHQHT</sequence>
<accession>A0A0V0HTD6</accession>
<dbReference type="EMBL" id="GEDG01015351">
    <property type="protein sequence ID" value="JAP23549.1"/>
    <property type="molecule type" value="Transcribed_RNA"/>
</dbReference>
<evidence type="ECO:0000256" key="1">
    <source>
        <dbReference type="SAM" id="MobiDB-lite"/>
    </source>
</evidence>
<evidence type="ECO:0000313" key="2">
    <source>
        <dbReference type="EMBL" id="JAP23549.1"/>
    </source>
</evidence>
<name>A0A0V0HTD6_SOLCH</name>
<feature type="region of interest" description="Disordered" evidence="1">
    <location>
        <begin position="36"/>
        <end position="62"/>
    </location>
</feature>
<reference evidence="2" key="1">
    <citation type="submission" date="2015-12" db="EMBL/GenBank/DDBJ databases">
        <title>Gene expression during late stages of embryo sac development: a critical building block for successful pollen-pistil interactions.</title>
        <authorList>
            <person name="Liu Y."/>
            <person name="Joly V."/>
            <person name="Sabar M."/>
            <person name="Matton D.P."/>
        </authorList>
    </citation>
    <scope>NUCLEOTIDE SEQUENCE</scope>
</reference>
<protein>
    <submittedName>
        <fullName evidence="2">Putative ovule protein</fullName>
    </submittedName>
</protein>
<feature type="compositionally biased region" description="Polar residues" evidence="1">
    <location>
        <begin position="43"/>
        <end position="62"/>
    </location>
</feature>
<proteinExistence type="predicted"/>
<organism evidence="2">
    <name type="scientific">Solanum chacoense</name>
    <name type="common">Chaco potato</name>
    <dbReference type="NCBI Taxonomy" id="4108"/>
    <lineage>
        <taxon>Eukaryota</taxon>
        <taxon>Viridiplantae</taxon>
        <taxon>Streptophyta</taxon>
        <taxon>Embryophyta</taxon>
        <taxon>Tracheophyta</taxon>
        <taxon>Spermatophyta</taxon>
        <taxon>Magnoliopsida</taxon>
        <taxon>eudicotyledons</taxon>
        <taxon>Gunneridae</taxon>
        <taxon>Pentapetalae</taxon>
        <taxon>asterids</taxon>
        <taxon>lamiids</taxon>
        <taxon>Solanales</taxon>
        <taxon>Solanaceae</taxon>
        <taxon>Solanoideae</taxon>
        <taxon>Solaneae</taxon>
        <taxon>Solanum</taxon>
    </lineage>
</organism>